<dbReference type="PROSITE" id="PS50111">
    <property type="entry name" value="CHEMOTAXIS_TRANSDUC_2"/>
    <property type="match status" value="1"/>
</dbReference>
<dbReference type="InterPro" id="IPR024478">
    <property type="entry name" value="HlyB_4HB_MCP"/>
</dbReference>
<dbReference type="GO" id="GO:0016020">
    <property type="term" value="C:membrane"/>
    <property type="evidence" value="ECO:0007669"/>
    <property type="project" value="InterPro"/>
</dbReference>
<dbReference type="RefSeq" id="WP_013726107.1">
    <property type="nucleotide sequence ID" value="NZ_LGVO01000023.1"/>
</dbReference>
<dbReference type="GO" id="GO:0007165">
    <property type="term" value="P:signal transduction"/>
    <property type="evidence" value="ECO:0007669"/>
    <property type="project" value="UniProtKB-KW"/>
</dbReference>
<organism evidence="7 8">
    <name type="scientific">Clostridium botulinum</name>
    <dbReference type="NCBI Taxonomy" id="1491"/>
    <lineage>
        <taxon>Bacteria</taxon>
        <taxon>Bacillati</taxon>
        <taxon>Bacillota</taxon>
        <taxon>Clostridia</taxon>
        <taxon>Eubacteriales</taxon>
        <taxon>Clostridiaceae</taxon>
        <taxon>Clostridium</taxon>
    </lineage>
</organism>
<dbReference type="Proteomes" id="UP000037540">
    <property type="component" value="Unassembled WGS sequence"/>
</dbReference>
<feature type="transmembrane region" description="Helical" evidence="4">
    <location>
        <begin position="13"/>
        <end position="33"/>
    </location>
</feature>
<keyword evidence="4" id="KW-0812">Transmembrane</keyword>
<proteinExistence type="inferred from homology"/>
<keyword evidence="4" id="KW-1133">Transmembrane helix</keyword>
<evidence type="ECO:0000259" key="5">
    <source>
        <dbReference type="PROSITE" id="PS50111"/>
    </source>
</evidence>
<comment type="caution">
    <text evidence="7">The sequence shown here is derived from an EMBL/GenBank/DDBJ whole genome shotgun (WGS) entry which is preliminary data.</text>
</comment>
<comment type="similarity">
    <text evidence="2">Belongs to the methyl-accepting chemotaxis (MCP) protein family.</text>
</comment>
<dbReference type="OrthoDB" id="1887545at2"/>
<feature type="transmembrane region" description="Helical" evidence="4">
    <location>
        <begin position="195"/>
        <end position="214"/>
    </location>
</feature>
<evidence type="ECO:0000313" key="8">
    <source>
        <dbReference type="Proteomes" id="UP000037540"/>
    </source>
</evidence>
<evidence type="ECO:0000256" key="1">
    <source>
        <dbReference type="ARBA" id="ARBA00023224"/>
    </source>
</evidence>
<dbReference type="Gene3D" id="1.10.287.950">
    <property type="entry name" value="Methyl-accepting chemotaxis protein"/>
    <property type="match status" value="1"/>
</dbReference>
<feature type="domain" description="HAMP" evidence="6">
    <location>
        <begin position="215"/>
        <end position="267"/>
    </location>
</feature>
<dbReference type="EMBL" id="LGVR01000071">
    <property type="protein sequence ID" value="KOA84187.1"/>
    <property type="molecule type" value="Genomic_DNA"/>
</dbReference>
<evidence type="ECO:0000256" key="2">
    <source>
        <dbReference type="ARBA" id="ARBA00029447"/>
    </source>
</evidence>
<keyword evidence="1 3" id="KW-0807">Transducer</keyword>
<dbReference type="InterPro" id="IPR003660">
    <property type="entry name" value="HAMP_dom"/>
</dbReference>
<reference evidence="7 8" key="1">
    <citation type="submission" date="2015-07" db="EMBL/GenBank/DDBJ databases">
        <title>Draft genome sequences of 17 French Clostridium botulinum group III.</title>
        <authorList>
            <person name="Woudstra C."/>
            <person name="Le Marechal C."/>
            <person name="Souillard R."/>
            <person name="Bayon-Auboyer M.-H."/>
            <person name="Dessouter D."/>
            <person name="Fach P."/>
        </authorList>
    </citation>
    <scope>NUCLEOTIDE SEQUENCE [LARGE SCALE GENOMIC DNA]</scope>
    <source>
        <strain evidence="7 8">12LNRI-CD</strain>
    </source>
</reference>
<evidence type="ECO:0000256" key="4">
    <source>
        <dbReference type="SAM" id="Phobius"/>
    </source>
</evidence>
<gene>
    <name evidence="7" type="ORF">ADU74_11565</name>
</gene>
<dbReference type="InterPro" id="IPR004089">
    <property type="entry name" value="MCPsignal_dom"/>
</dbReference>
<evidence type="ECO:0000256" key="3">
    <source>
        <dbReference type="PROSITE-ProRule" id="PRU00284"/>
    </source>
</evidence>
<sequence length="573" mass="64202">MGFVRKFKVKAKLAVSFVILVILIVLSGMGGLLNSKKINTGAKTTYSKHLLAIKDMEGVRVNLNEEKADLIMLLYNTNIDEQAMHKQVSKISDLKTKNIESMKHYESIPKGKSEQNVYEDFKLKLFKYRGGRDKIIKLVKEKNYSSAQDIYYSEVKALREDMEQMINKISSMNIEEARYFYENNQKLFLNIKVQLFSLTVIAIIISIILTILMVKDISGALQKIKGYAMKLAEYNFSEDIQVTGNDEFSDTARALNKAHHNIKELIESMKINSNNMTYMSENLSATVQEITAKVDEIDGFTGNINKETQEASISGEELSASIEEVNSSVEDLSSKSIEASENAIESKNRAVNIQNDVKYAVEDIQKMYKEKEVNILKAIQEGKIVEEIKVMADAIATIAEQTNLLALNAAIEAARAGEHGKGFAVVAEEVRNLAEQSSNTVSTIQDTIQKVQSAFENLAVNSDDILIFINNNITKILDKSLDTGKQYYKDSEYISYISETLASMTEEISATINQISERVQGMSLNAQESAKHTEGILENLGTTNVAMKEVSKTSVEQLEVIQKLNELIEKFNI</sequence>
<name>A0A9Q1UWY1_CLOBO</name>
<evidence type="ECO:0000313" key="7">
    <source>
        <dbReference type="EMBL" id="KOA84187.1"/>
    </source>
</evidence>
<dbReference type="Pfam" id="PF00015">
    <property type="entry name" value="MCPsignal"/>
    <property type="match status" value="1"/>
</dbReference>
<protein>
    <submittedName>
        <fullName evidence="7">Chemotaxis protein</fullName>
    </submittedName>
</protein>
<feature type="domain" description="Methyl-accepting transducer" evidence="5">
    <location>
        <begin position="286"/>
        <end position="537"/>
    </location>
</feature>
<dbReference type="PANTHER" id="PTHR32089">
    <property type="entry name" value="METHYL-ACCEPTING CHEMOTAXIS PROTEIN MCPB"/>
    <property type="match status" value="1"/>
</dbReference>
<evidence type="ECO:0000259" key="6">
    <source>
        <dbReference type="PROSITE" id="PS50885"/>
    </source>
</evidence>
<dbReference type="SUPFAM" id="SSF58104">
    <property type="entry name" value="Methyl-accepting chemotaxis protein (MCP) signaling domain"/>
    <property type="match status" value="1"/>
</dbReference>
<dbReference type="CDD" id="cd06225">
    <property type="entry name" value="HAMP"/>
    <property type="match status" value="1"/>
</dbReference>
<dbReference type="Gene3D" id="6.10.340.10">
    <property type="match status" value="1"/>
</dbReference>
<dbReference type="PROSITE" id="PS50885">
    <property type="entry name" value="HAMP"/>
    <property type="match status" value="1"/>
</dbReference>
<keyword evidence="4" id="KW-0472">Membrane</keyword>
<accession>A0A9Q1UWY1</accession>
<dbReference type="Pfam" id="PF12729">
    <property type="entry name" value="4HB_MCP_1"/>
    <property type="match status" value="1"/>
</dbReference>
<dbReference type="SMART" id="SM00304">
    <property type="entry name" value="HAMP"/>
    <property type="match status" value="1"/>
</dbReference>
<dbReference type="AlphaFoldDB" id="A0A9Q1UWY1"/>
<dbReference type="SMART" id="SM00283">
    <property type="entry name" value="MA"/>
    <property type="match status" value="1"/>
</dbReference>
<dbReference type="PANTHER" id="PTHR32089:SF112">
    <property type="entry name" value="LYSOZYME-LIKE PROTEIN-RELATED"/>
    <property type="match status" value="1"/>
</dbReference>